<dbReference type="AlphaFoldDB" id="A0A4C1TQ69"/>
<evidence type="ECO:0000313" key="2">
    <source>
        <dbReference type="Proteomes" id="UP000299102"/>
    </source>
</evidence>
<gene>
    <name evidence="1" type="ORF">EVAR_73282_1</name>
</gene>
<reference evidence="1 2" key="1">
    <citation type="journal article" date="2019" name="Commun. Biol.">
        <title>The bagworm genome reveals a unique fibroin gene that provides high tensile strength.</title>
        <authorList>
            <person name="Kono N."/>
            <person name="Nakamura H."/>
            <person name="Ohtoshi R."/>
            <person name="Tomita M."/>
            <person name="Numata K."/>
            <person name="Arakawa K."/>
        </authorList>
    </citation>
    <scope>NUCLEOTIDE SEQUENCE [LARGE SCALE GENOMIC DNA]</scope>
</reference>
<evidence type="ECO:0000313" key="1">
    <source>
        <dbReference type="EMBL" id="GBP16120.1"/>
    </source>
</evidence>
<organism evidence="1 2">
    <name type="scientific">Eumeta variegata</name>
    <name type="common">Bagworm moth</name>
    <name type="synonym">Eumeta japonica</name>
    <dbReference type="NCBI Taxonomy" id="151549"/>
    <lineage>
        <taxon>Eukaryota</taxon>
        <taxon>Metazoa</taxon>
        <taxon>Ecdysozoa</taxon>
        <taxon>Arthropoda</taxon>
        <taxon>Hexapoda</taxon>
        <taxon>Insecta</taxon>
        <taxon>Pterygota</taxon>
        <taxon>Neoptera</taxon>
        <taxon>Endopterygota</taxon>
        <taxon>Lepidoptera</taxon>
        <taxon>Glossata</taxon>
        <taxon>Ditrysia</taxon>
        <taxon>Tineoidea</taxon>
        <taxon>Psychidae</taxon>
        <taxon>Oiketicinae</taxon>
        <taxon>Eumeta</taxon>
    </lineage>
</organism>
<comment type="caution">
    <text evidence="1">The sequence shown here is derived from an EMBL/GenBank/DDBJ whole genome shotgun (WGS) entry which is preliminary data.</text>
</comment>
<dbReference type="Proteomes" id="UP000299102">
    <property type="component" value="Unassembled WGS sequence"/>
</dbReference>
<proteinExistence type="predicted"/>
<dbReference type="EMBL" id="BGZK01005955">
    <property type="protein sequence ID" value="GBP16120.1"/>
    <property type="molecule type" value="Genomic_DNA"/>
</dbReference>
<sequence length="126" mass="14463">MKSKVLTATRGNSISIPSIPRAFLGLRFVLHFVPHETQKSLDEELRNPEYFLVYGHKPNEQALFSEAGRHSHLDFFQKILALYQMNMEKGFTKTCYTLKGDTMENPLKECLQIFVGRYGGKLPLIV</sequence>
<keyword evidence="2" id="KW-1185">Reference proteome</keyword>
<accession>A0A4C1TQ69</accession>
<name>A0A4C1TQ69_EUMVA</name>
<protein>
    <submittedName>
        <fullName evidence="1">Uncharacterized protein</fullName>
    </submittedName>
</protein>